<dbReference type="Gene3D" id="1.10.287.130">
    <property type="match status" value="1"/>
</dbReference>
<dbReference type="InterPro" id="IPR003661">
    <property type="entry name" value="HisK_dim/P_dom"/>
</dbReference>
<evidence type="ECO:0000256" key="4">
    <source>
        <dbReference type="ARBA" id="ARBA00022475"/>
    </source>
</evidence>
<keyword evidence="8 13" id="KW-0418">Kinase</keyword>
<evidence type="ECO:0000259" key="12">
    <source>
        <dbReference type="SMART" id="SM00388"/>
    </source>
</evidence>
<comment type="subcellular location">
    <subcellularLocation>
        <location evidence="2">Cell membrane</location>
    </subcellularLocation>
</comment>
<dbReference type="FunFam" id="1.10.287.130:FF:000008">
    <property type="entry name" value="Two-component sensor histidine kinase"/>
    <property type="match status" value="1"/>
</dbReference>
<sequence length="67" mass="7456">MRQEFTANVSHELKTPLASISGYAELIETGMAKEGDIQHFASEIHKSANRLLSLINDIIELSQLDVM</sequence>
<comment type="catalytic activity">
    <reaction evidence="1">
        <text>ATP + protein L-histidine = ADP + protein N-phospho-L-histidine.</text>
        <dbReference type="EC" id="2.7.13.3"/>
    </reaction>
</comment>
<comment type="caution">
    <text evidence="13">The sequence shown here is derived from an EMBL/GenBank/DDBJ whole genome shotgun (WGS) entry which is preliminary data.</text>
</comment>
<organism evidence="13">
    <name type="scientific">human gut metagenome</name>
    <dbReference type="NCBI Taxonomy" id="408170"/>
    <lineage>
        <taxon>unclassified sequences</taxon>
        <taxon>metagenomes</taxon>
        <taxon>organismal metagenomes</taxon>
    </lineage>
</organism>
<dbReference type="SUPFAM" id="SSF47384">
    <property type="entry name" value="Homodimeric domain of signal transducing histidine kinase"/>
    <property type="match status" value="1"/>
</dbReference>
<dbReference type="EC" id="2.7.13.3" evidence="3"/>
<dbReference type="Pfam" id="PF00512">
    <property type="entry name" value="HisKA"/>
    <property type="match status" value="1"/>
</dbReference>
<dbReference type="GO" id="GO:0005886">
    <property type="term" value="C:plasma membrane"/>
    <property type="evidence" value="ECO:0007669"/>
    <property type="project" value="UniProtKB-SubCell"/>
</dbReference>
<protein>
    <recommendedName>
        <fullName evidence="3">histidine kinase</fullName>
        <ecNumber evidence="3">2.7.13.3</ecNumber>
    </recommendedName>
</protein>
<dbReference type="PANTHER" id="PTHR43711:SF26">
    <property type="entry name" value="SENSOR HISTIDINE KINASE RCSC"/>
    <property type="match status" value="1"/>
</dbReference>
<evidence type="ECO:0000256" key="6">
    <source>
        <dbReference type="ARBA" id="ARBA00022679"/>
    </source>
</evidence>
<evidence type="ECO:0000256" key="8">
    <source>
        <dbReference type="ARBA" id="ARBA00022777"/>
    </source>
</evidence>
<keyword evidence="10" id="KW-0902">Two-component regulatory system</keyword>
<evidence type="ECO:0000256" key="5">
    <source>
        <dbReference type="ARBA" id="ARBA00022553"/>
    </source>
</evidence>
<dbReference type="GO" id="GO:0005524">
    <property type="term" value="F:ATP binding"/>
    <property type="evidence" value="ECO:0007669"/>
    <property type="project" value="UniProtKB-KW"/>
</dbReference>
<proteinExistence type="predicted"/>
<dbReference type="InterPro" id="IPR036097">
    <property type="entry name" value="HisK_dim/P_sf"/>
</dbReference>
<evidence type="ECO:0000256" key="3">
    <source>
        <dbReference type="ARBA" id="ARBA00012438"/>
    </source>
</evidence>
<evidence type="ECO:0000256" key="9">
    <source>
        <dbReference type="ARBA" id="ARBA00022840"/>
    </source>
</evidence>
<evidence type="ECO:0000256" key="11">
    <source>
        <dbReference type="ARBA" id="ARBA00023136"/>
    </source>
</evidence>
<keyword evidence="7" id="KW-0547">Nucleotide-binding</keyword>
<dbReference type="SMART" id="SM00388">
    <property type="entry name" value="HisKA"/>
    <property type="match status" value="1"/>
</dbReference>
<keyword evidence="4" id="KW-1003">Cell membrane</keyword>
<reference evidence="13" key="1">
    <citation type="journal article" date="2013" name="Environ. Microbiol.">
        <title>Microbiota from the distal guts of lean and obese adolescents exhibit partial functional redundancy besides clear differences in community structure.</title>
        <authorList>
            <person name="Ferrer M."/>
            <person name="Ruiz A."/>
            <person name="Lanza F."/>
            <person name="Haange S.B."/>
            <person name="Oberbach A."/>
            <person name="Till H."/>
            <person name="Bargiela R."/>
            <person name="Campoy C."/>
            <person name="Segura M.T."/>
            <person name="Richter M."/>
            <person name="von Bergen M."/>
            <person name="Seifert J."/>
            <person name="Suarez A."/>
        </authorList>
    </citation>
    <scope>NUCLEOTIDE SEQUENCE</scope>
</reference>
<keyword evidence="6" id="KW-0808">Transferase</keyword>
<evidence type="ECO:0000256" key="7">
    <source>
        <dbReference type="ARBA" id="ARBA00022741"/>
    </source>
</evidence>
<evidence type="ECO:0000256" key="10">
    <source>
        <dbReference type="ARBA" id="ARBA00023012"/>
    </source>
</evidence>
<dbReference type="EMBL" id="AJWZ01003088">
    <property type="protein sequence ID" value="EKC69184.1"/>
    <property type="molecule type" value="Genomic_DNA"/>
</dbReference>
<evidence type="ECO:0000256" key="1">
    <source>
        <dbReference type="ARBA" id="ARBA00000085"/>
    </source>
</evidence>
<name>K1TNM1_9ZZZZ</name>
<gene>
    <name evidence="13" type="ORF">OBE_04537</name>
</gene>
<evidence type="ECO:0000313" key="13">
    <source>
        <dbReference type="EMBL" id="EKC69184.1"/>
    </source>
</evidence>
<dbReference type="CDD" id="cd00082">
    <property type="entry name" value="HisKA"/>
    <property type="match status" value="1"/>
</dbReference>
<keyword evidence="5" id="KW-0597">Phosphoprotein</keyword>
<dbReference type="GO" id="GO:0000155">
    <property type="term" value="F:phosphorelay sensor kinase activity"/>
    <property type="evidence" value="ECO:0007669"/>
    <property type="project" value="InterPro"/>
</dbReference>
<feature type="domain" description="Signal transduction histidine kinase dimerisation/phosphoacceptor" evidence="12">
    <location>
        <begin position="1"/>
        <end position="67"/>
    </location>
</feature>
<keyword evidence="9" id="KW-0067">ATP-binding</keyword>
<accession>K1TNM1</accession>
<dbReference type="InterPro" id="IPR050736">
    <property type="entry name" value="Sensor_HK_Regulatory"/>
</dbReference>
<keyword evidence="11" id="KW-0472">Membrane</keyword>
<evidence type="ECO:0000256" key="2">
    <source>
        <dbReference type="ARBA" id="ARBA00004236"/>
    </source>
</evidence>
<dbReference type="PANTHER" id="PTHR43711">
    <property type="entry name" value="TWO-COMPONENT HISTIDINE KINASE"/>
    <property type="match status" value="1"/>
</dbReference>
<dbReference type="AlphaFoldDB" id="K1TNM1"/>
<feature type="non-terminal residue" evidence="13">
    <location>
        <position position="67"/>
    </location>
</feature>